<keyword evidence="3" id="KW-1185">Reference proteome</keyword>
<dbReference type="Proteomes" id="UP001172102">
    <property type="component" value="Unassembled WGS sequence"/>
</dbReference>
<evidence type="ECO:0000313" key="3">
    <source>
        <dbReference type="Proteomes" id="UP001172102"/>
    </source>
</evidence>
<feature type="compositionally biased region" description="Low complexity" evidence="1">
    <location>
        <begin position="116"/>
        <end position="130"/>
    </location>
</feature>
<feature type="compositionally biased region" description="Acidic residues" evidence="1">
    <location>
        <begin position="154"/>
        <end position="175"/>
    </location>
</feature>
<name>A0AA40B1A1_9PEZI</name>
<feature type="compositionally biased region" description="Polar residues" evidence="1">
    <location>
        <begin position="188"/>
        <end position="198"/>
    </location>
</feature>
<proteinExistence type="predicted"/>
<gene>
    <name evidence="2" type="ORF">B0H67DRAFT_139734</name>
</gene>
<sequence length="230" mass="24799">MTASKGLGPRGQNTLVDGCLQNPGLVLDSREDLRASTPRTLPQITASTMNQAHTEDLEEEPPPPASQQKATSGEKWEWDKTVQDFIKQIDGKTISYAAYQRSGGDMVKAMVLLPPASRPPSVAASALSESSRSRSPKGATKKSQPLALPQPPELDNDTEEGEGDGGGGGDEDDDEKHDTVFQILPGQTAASARPQTSRAYEEPLSDRMLPPFFSSRIVAVIDHLYQSSKR</sequence>
<evidence type="ECO:0000313" key="2">
    <source>
        <dbReference type="EMBL" id="KAK0725759.1"/>
    </source>
</evidence>
<organism evidence="2 3">
    <name type="scientific">Lasiosphaeris hirsuta</name>
    <dbReference type="NCBI Taxonomy" id="260670"/>
    <lineage>
        <taxon>Eukaryota</taxon>
        <taxon>Fungi</taxon>
        <taxon>Dikarya</taxon>
        <taxon>Ascomycota</taxon>
        <taxon>Pezizomycotina</taxon>
        <taxon>Sordariomycetes</taxon>
        <taxon>Sordariomycetidae</taxon>
        <taxon>Sordariales</taxon>
        <taxon>Lasiosphaeriaceae</taxon>
        <taxon>Lasiosphaeris</taxon>
    </lineage>
</organism>
<evidence type="ECO:0000256" key="1">
    <source>
        <dbReference type="SAM" id="MobiDB-lite"/>
    </source>
</evidence>
<comment type="caution">
    <text evidence="2">The sequence shown here is derived from an EMBL/GenBank/DDBJ whole genome shotgun (WGS) entry which is preliminary data.</text>
</comment>
<feature type="region of interest" description="Disordered" evidence="1">
    <location>
        <begin position="1"/>
        <end position="78"/>
    </location>
</feature>
<dbReference type="AlphaFoldDB" id="A0AA40B1A1"/>
<protein>
    <submittedName>
        <fullName evidence="2">Uncharacterized protein</fullName>
    </submittedName>
</protein>
<reference evidence="2" key="1">
    <citation type="submission" date="2023-06" db="EMBL/GenBank/DDBJ databases">
        <title>Genome-scale phylogeny and comparative genomics of the fungal order Sordariales.</title>
        <authorList>
            <consortium name="Lawrence Berkeley National Laboratory"/>
            <person name="Hensen N."/>
            <person name="Bonometti L."/>
            <person name="Westerberg I."/>
            <person name="Brannstrom I.O."/>
            <person name="Guillou S."/>
            <person name="Cros-Aarteil S."/>
            <person name="Calhoun S."/>
            <person name="Haridas S."/>
            <person name="Kuo A."/>
            <person name="Mondo S."/>
            <person name="Pangilinan J."/>
            <person name="Riley R."/>
            <person name="Labutti K."/>
            <person name="Andreopoulos B."/>
            <person name="Lipzen A."/>
            <person name="Chen C."/>
            <person name="Yanf M."/>
            <person name="Daum C."/>
            <person name="Ng V."/>
            <person name="Clum A."/>
            <person name="Steindorff A."/>
            <person name="Ohm R."/>
            <person name="Martin F."/>
            <person name="Silar P."/>
            <person name="Natvig D."/>
            <person name="Lalanne C."/>
            <person name="Gautier V."/>
            <person name="Ament-Velasquez S.L."/>
            <person name="Kruys A."/>
            <person name="Hutchinson M.I."/>
            <person name="Powell A.J."/>
            <person name="Barry K."/>
            <person name="Miller A.N."/>
            <person name="Grigoriev I.V."/>
            <person name="Debuchy R."/>
            <person name="Gladieux P."/>
            <person name="Thoren M.H."/>
            <person name="Johannesson H."/>
        </authorList>
    </citation>
    <scope>NUCLEOTIDE SEQUENCE</scope>
    <source>
        <strain evidence="2">SMH4607-1</strain>
    </source>
</reference>
<feature type="compositionally biased region" description="Polar residues" evidence="1">
    <location>
        <begin position="37"/>
        <end position="52"/>
    </location>
</feature>
<dbReference type="EMBL" id="JAUKUA010000002">
    <property type="protein sequence ID" value="KAK0725759.1"/>
    <property type="molecule type" value="Genomic_DNA"/>
</dbReference>
<feature type="region of interest" description="Disordered" evidence="1">
    <location>
        <begin position="116"/>
        <end position="204"/>
    </location>
</feature>
<accession>A0AA40B1A1</accession>